<accession>A0A8D2LAS3</accession>
<reference evidence="1" key="2">
    <citation type="submission" date="2025-09" db="UniProtKB">
        <authorList>
            <consortium name="Ensembl"/>
        </authorList>
    </citation>
    <scope>IDENTIFICATION</scope>
</reference>
<sequence length="121" mass="13517">LSMVLNPPILHHNGAPWTVPTKLKKKIAMDRGPTNKEVARIHTGYILSTMNHPVKKYNTIPLHKETECLEKSKPNLSLCGCFDMYNILTSILKGYIPSTNFMVPLSTQCSLDVLDCSSNDC</sequence>
<dbReference type="AlphaFoldDB" id="A0A8D2LAS3"/>
<protein>
    <submittedName>
        <fullName evidence="1">Uncharacterized protein</fullName>
    </submittedName>
</protein>
<dbReference type="Ensembl" id="ENSVKKT00000019625.1">
    <property type="protein sequence ID" value="ENSVKKP00000019152.1"/>
    <property type="gene ID" value="ENSVKKG00000013021.1"/>
</dbReference>
<keyword evidence="2" id="KW-1185">Reference proteome</keyword>
<name>A0A8D2LAS3_VARKO</name>
<organism evidence="1 2">
    <name type="scientific">Varanus komodoensis</name>
    <name type="common">Komodo dragon</name>
    <dbReference type="NCBI Taxonomy" id="61221"/>
    <lineage>
        <taxon>Eukaryota</taxon>
        <taxon>Metazoa</taxon>
        <taxon>Chordata</taxon>
        <taxon>Craniata</taxon>
        <taxon>Vertebrata</taxon>
        <taxon>Euteleostomi</taxon>
        <taxon>Lepidosauria</taxon>
        <taxon>Squamata</taxon>
        <taxon>Bifurcata</taxon>
        <taxon>Unidentata</taxon>
        <taxon>Episquamata</taxon>
        <taxon>Toxicofera</taxon>
        <taxon>Anguimorpha</taxon>
        <taxon>Paleoanguimorpha</taxon>
        <taxon>Varanoidea</taxon>
        <taxon>Varanidae</taxon>
        <taxon>Varanus</taxon>
    </lineage>
</organism>
<proteinExistence type="predicted"/>
<reference evidence="1" key="1">
    <citation type="submission" date="2025-08" db="UniProtKB">
        <authorList>
            <consortium name="Ensembl"/>
        </authorList>
    </citation>
    <scope>IDENTIFICATION</scope>
</reference>
<evidence type="ECO:0000313" key="1">
    <source>
        <dbReference type="Ensembl" id="ENSVKKP00000019152.1"/>
    </source>
</evidence>
<dbReference type="Proteomes" id="UP000694545">
    <property type="component" value="Unplaced"/>
</dbReference>
<evidence type="ECO:0000313" key="2">
    <source>
        <dbReference type="Proteomes" id="UP000694545"/>
    </source>
</evidence>